<dbReference type="EMBL" id="KV891554">
    <property type="protein sequence ID" value="OON23383.1"/>
    <property type="molecule type" value="Genomic_DNA"/>
</dbReference>
<sequence>VPIEFLSSSGQKYVPIAWDYYKTVHDEVVDAILSTLKKVGVDKAVWNLVSDDFELIPVNWNISFDFGVIKQITGEDNLEKLKDILVQKLNGVDRSYTIQVAKKDIKLTFTNKVCGVLLIKPEAPLCQLRQNTLKHPPGFLIFKRFNKNGAQDLRQKVGLESSTSGTFCDMVNSLFAQQILWYSEHYQGCRPLDGLTEIPSLIASINFDYAGLGGVSLHESCFQMLSNIMNSILQTTTDGKVVNETAFNAREVQVSGQIMDPIRWNFEPERFSPYYEQARTYTAQSLSKSLGNMGLLDSALTMKPEAFRIQDELRGLVGDVRLLFDLFSLGIELKTKEPRIILSTLKSRMQMPEKINEAYIFHVT</sequence>
<reference evidence="1 2" key="1">
    <citation type="submission" date="2015-03" db="EMBL/GenBank/DDBJ databases">
        <title>Draft genome of the nematode, Opisthorchis viverrini.</title>
        <authorList>
            <person name="Mitreva M."/>
        </authorList>
    </citation>
    <scope>NUCLEOTIDE SEQUENCE [LARGE SCALE GENOMIC DNA]</scope>
    <source>
        <strain evidence="1">Khon Kaen</strain>
    </source>
</reference>
<feature type="non-terminal residue" evidence="1">
    <location>
        <position position="1"/>
    </location>
</feature>
<feature type="non-terminal residue" evidence="1">
    <location>
        <position position="364"/>
    </location>
</feature>
<evidence type="ECO:0000313" key="1">
    <source>
        <dbReference type="EMBL" id="OON23383.1"/>
    </source>
</evidence>
<keyword evidence="2" id="KW-1185">Reference proteome</keyword>
<proteinExistence type="predicted"/>
<name>A0A1S8XAC9_OPIVI</name>
<accession>A0A1S8XAC9</accession>
<dbReference type="Proteomes" id="UP000243686">
    <property type="component" value="Unassembled WGS sequence"/>
</dbReference>
<gene>
    <name evidence="1" type="ORF">X801_00705</name>
</gene>
<protein>
    <submittedName>
        <fullName evidence="1">Uncharacterized protein</fullName>
    </submittedName>
</protein>
<evidence type="ECO:0000313" key="2">
    <source>
        <dbReference type="Proteomes" id="UP000243686"/>
    </source>
</evidence>
<organism evidence="1 2">
    <name type="scientific">Opisthorchis viverrini</name>
    <name type="common">Southeast Asian liver fluke</name>
    <dbReference type="NCBI Taxonomy" id="6198"/>
    <lineage>
        <taxon>Eukaryota</taxon>
        <taxon>Metazoa</taxon>
        <taxon>Spiralia</taxon>
        <taxon>Lophotrochozoa</taxon>
        <taxon>Platyhelminthes</taxon>
        <taxon>Trematoda</taxon>
        <taxon>Digenea</taxon>
        <taxon>Opisthorchiida</taxon>
        <taxon>Opisthorchiata</taxon>
        <taxon>Opisthorchiidae</taxon>
        <taxon>Opisthorchis</taxon>
    </lineage>
</organism>
<dbReference type="AlphaFoldDB" id="A0A1S8XAC9"/>